<organism evidence="1 2">
    <name type="scientific">Bacillus phage G</name>
    <dbReference type="NCBI Taxonomy" id="2884420"/>
    <lineage>
        <taxon>Viruses</taxon>
        <taxon>Duplodnaviria</taxon>
        <taxon>Heunggongvirae</taxon>
        <taxon>Uroviricota</taxon>
        <taxon>Caudoviricetes</taxon>
        <taxon>Donellivirus</taxon>
        <taxon>Donellivirus gee</taxon>
    </lineage>
</organism>
<reference evidence="1 2" key="1">
    <citation type="submission" date="2011-09" db="EMBL/GenBank/DDBJ databases">
        <authorList>
            <person name="Pope W.H."/>
            <person name="Pedulla M.L."/>
            <person name="Ford M.E."/>
            <person name="Peebles C.L."/>
            <person name="Hatfull G.H."/>
            <person name="Hendrix R.W."/>
        </authorList>
    </citation>
    <scope>NUCLEOTIDE SEQUENCE [LARGE SCALE GENOMIC DNA]</scope>
    <source>
        <strain evidence="1">G</strain>
    </source>
</reference>
<evidence type="ECO:0000313" key="2">
    <source>
        <dbReference type="Proteomes" id="UP000009273"/>
    </source>
</evidence>
<dbReference type="GeneID" id="18563260"/>
<dbReference type="RefSeq" id="YP_009015352.1">
    <property type="nucleotide sequence ID" value="NC_023719.1"/>
</dbReference>
<protein>
    <submittedName>
        <fullName evidence="1">Gp41</fullName>
    </submittedName>
</protein>
<dbReference type="EMBL" id="JN638751">
    <property type="protein sequence ID" value="AEO93312.1"/>
    <property type="molecule type" value="Genomic_DNA"/>
</dbReference>
<name>G3MBB1_9CAUD</name>
<dbReference type="Proteomes" id="UP000009273">
    <property type="component" value="Segment"/>
</dbReference>
<accession>G3MBB1</accession>
<keyword evidence="2" id="KW-1185">Reference proteome</keyword>
<gene>
    <name evidence="1" type="primary">41</name>
    <name evidence="1" type="ORF">G_41</name>
</gene>
<evidence type="ECO:0000313" key="1">
    <source>
        <dbReference type="EMBL" id="AEO93312.1"/>
    </source>
</evidence>
<sequence length="119" mass="14302">MEKINEEIDSFLVLLILSEEEEKEFSKYYKYHNDVNSYLYFYYDSHAFLTIKKSVGFFLKENKYIIEFKPTLNLHFDVNIGKSLKSLGFDHLITMERGIIFNTPEECVDFLKEFLEKMI</sequence>
<dbReference type="KEGG" id="vg:18563260"/>
<proteinExistence type="predicted"/>